<dbReference type="GO" id="GO:0016020">
    <property type="term" value="C:membrane"/>
    <property type="evidence" value="ECO:0007669"/>
    <property type="project" value="UniProtKB-UniRule"/>
</dbReference>
<accession>A0A4R6E3E8</accession>
<dbReference type="SUPFAM" id="SSF103088">
    <property type="entry name" value="OmpA-like"/>
    <property type="match status" value="1"/>
</dbReference>
<evidence type="ECO:0000259" key="3">
    <source>
        <dbReference type="PROSITE" id="PS51123"/>
    </source>
</evidence>
<keyword evidence="2" id="KW-0732">Signal</keyword>
<evidence type="ECO:0000313" key="4">
    <source>
        <dbReference type="EMBL" id="TDN52311.1"/>
    </source>
</evidence>
<dbReference type="InterPro" id="IPR050330">
    <property type="entry name" value="Bact_OuterMem_StrucFunc"/>
</dbReference>
<proteinExistence type="predicted"/>
<dbReference type="Gene3D" id="3.30.1330.60">
    <property type="entry name" value="OmpA-like domain"/>
    <property type="match status" value="1"/>
</dbReference>
<keyword evidence="5" id="KW-1185">Reference proteome</keyword>
<feature type="signal peptide" evidence="2">
    <location>
        <begin position="1"/>
        <end position="33"/>
    </location>
</feature>
<evidence type="ECO:0000313" key="5">
    <source>
        <dbReference type="Proteomes" id="UP000295129"/>
    </source>
</evidence>
<gene>
    <name evidence="4" type="ORF">C7389_1062</name>
</gene>
<comment type="caution">
    <text evidence="4">The sequence shown here is derived from an EMBL/GenBank/DDBJ whole genome shotgun (WGS) entry which is preliminary data.</text>
</comment>
<dbReference type="PANTHER" id="PTHR30329">
    <property type="entry name" value="STATOR ELEMENT OF FLAGELLAR MOTOR COMPLEX"/>
    <property type="match status" value="1"/>
</dbReference>
<dbReference type="PANTHER" id="PTHR30329:SF21">
    <property type="entry name" value="LIPOPROTEIN YIAD-RELATED"/>
    <property type="match status" value="1"/>
</dbReference>
<evidence type="ECO:0000256" key="2">
    <source>
        <dbReference type="SAM" id="SignalP"/>
    </source>
</evidence>
<dbReference type="CDD" id="cd07185">
    <property type="entry name" value="OmpA_C-like"/>
    <property type="match status" value="1"/>
</dbReference>
<name>A0A4R6E3E8_9RHOO</name>
<dbReference type="PROSITE" id="PS51123">
    <property type="entry name" value="OMPA_2"/>
    <property type="match status" value="1"/>
</dbReference>
<dbReference type="SUPFAM" id="SSF56935">
    <property type="entry name" value="Porins"/>
    <property type="match status" value="2"/>
</dbReference>
<protein>
    <submittedName>
        <fullName evidence="4">Outer membrane protein OmpA-like peptidoglycan-associated protein</fullName>
    </submittedName>
</protein>
<dbReference type="InterPro" id="IPR036737">
    <property type="entry name" value="OmpA-like_sf"/>
</dbReference>
<sequence>MSAQRRHPAMKRKLSFIATLTALATLFPAGAQAEEGEIDGKRIDNARVEIHPVPSPGEWQATLWPLPSGVSREELQAMRTTPPPPRAATVSRQLSDEGGRAQFASGYADLTPAAIAQLDALVAELRGKRGVRLAVSGHTDSQRLSARARARFGDNQGLSEARALAVAQYLRERLGLAAEAVSLSGHGPLRPVASNDTPEGMAKNRRVEISAWYEDVVAVPPPPAPADPQACGALGEADLPFRVTVDGEPLDAAPVNEADRQRCADVALEKADIQVKYDDLAVRPALNAWAEEDVALRGGAVHFRGYSNYLAWVDKAEIRLFRAGESPAGKPLAVLPMNWEQPVAWTVPAEQANGGAFPDSDLRQGDYQYVLRVYDSKGRFDETAVKTLSVAARPRPLADRDTPAREALTGWGENALALSNIPVQGGTITVSGRNVAAGRKVQALGMAVPVDAQGRFVLRQILPAGPHAVDIAVEAADGRMAQYRRNVSIPDSDWFYIAVADLTVGRNSTSKRDRAELVTGDSDHYKNETYVDGRTAFYLKGKVKGDWLLTAAADTREQPLEDLFSNFSSKDPRYLLRNIDPDAYYPVYGDDSTTVDDAPTQGKFYVRLEKGDSHVMWGNFQTGWTGSELVQYSRGLYGAKGRYASDDATSFGERRTVAEAFAADPGTLPARQEFRGTGGSLYYLRHQDITQGSERVWVEVRDKDSGLVVERRLLTPGLDYDVNYLQGRVILNSPLPSTASGAGLVYTSTLSGNPLYLVTSYEYVPGLDKVDSFATGLRATHWVNDYLRLGLTGFRQGEDASRQTLKGADVLVRVAPGTSVHAEFARSSGAGDSLVSSVDGGYGFNETSTDGRSASAKRIEATVDLAEVTDSTRGSVSAYWQDREAGYSGPGQISIAGEAVTQSGARAEVDVTERDRVTLKADVRDGDIQDRSNIEAGLRHQLDEEWALSAGVRQDERRNTAPGLIASPTLAQQGRRTDIILRADYQPQKEEGGADDWTVYGYVQGTAERTEERDDNNRVGVGGSMQVTDRLRIKAEASGGNGGPGGLVGGEYRISDRSNVYLNYVIETEDPEYAWRGRHGTWVSGADYRVSETARVFGENRLTHGAGPQGLTHAFGVDLAPFDDWTMGVKAETGRISDPLGGDYKRNAVGFAVGYKKDKTRYAGSLEFRRDESDSGTGRTWLMKNSLGYQADPSWRLIGKFNVSRSSNSGGSYWDGDFHEFVLGAAYRPIDNDRWNTLFKYTNYHNVPSSGQLSANGQSADYAQRSQVFSVDTIWDAYPWLSLGAKYGLRIGELKFTNPDSEWFKSRADLVVLRADWHFVREWDALVEWRKLRAQEAKDARAGALVAIYRHVGQHVKMGVGYNFTDYSDDLTDLSYDSRGWFLNVLATF</sequence>
<feature type="domain" description="OmpA-like" evidence="3">
    <location>
        <begin position="90"/>
        <end position="215"/>
    </location>
</feature>
<organism evidence="4 5">
    <name type="scientific">Azoarcus indigens</name>
    <dbReference type="NCBI Taxonomy" id="29545"/>
    <lineage>
        <taxon>Bacteria</taxon>
        <taxon>Pseudomonadati</taxon>
        <taxon>Pseudomonadota</taxon>
        <taxon>Betaproteobacteria</taxon>
        <taxon>Rhodocyclales</taxon>
        <taxon>Zoogloeaceae</taxon>
        <taxon>Azoarcus</taxon>
    </lineage>
</organism>
<dbReference type="Proteomes" id="UP000295129">
    <property type="component" value="Unassembled WGS sequence"/>
</dbReference>
<dbReference type="Pfam" id="PF00691">
    <property type="entry name" value="OmpA"/>
    <property type="match status" value="1"/>
</dbReference>
<dbReference type="EMBL" id="SNVV01000006">
    <property type="protein sequence ID" value="TDN52311.1"/>
    <property type="molecule type" value="Genomic_DNA"/>
</dbReference>
<reference evidence="4 5" key="1">
    <citation type="submission" date="2019-03" db="EMBL/GenBank/DDBJ databases">
        <title>Genomic Encyclopedia of Type Strains, Phase IV (KMG-IV): sequencing the most valuable type-strain genomes for metagenomic binning, comparative biology and taxonomic classification.</title>
        <authorList>
            <person name="Goeker M."/>
        </authorList>
    </citation>
    <scope>NUCLEOTIDE SEQUENCE [LARGE SCALE GENOMIC DNA]</scope>
    <source>
        <strain evidence="4 5">DSM 12121</strain>
    </source>
</reference>
<evidence type="ECO:0000256" key="1">
    <source>
        <dbReference type="PROSITE-ProRule" id="PRU00473"/>
    </source>
</evidence>
<keyword evidence="1" id="KW-0472">Membrane</keyword>
<feature type="chain" id="PRO_5020454373" evidence="2">
    <location>
        <begin position="34"/>
        <end position="1389"/>
    </location>
</feature>
<dbReference type="InterPro" id="IPR006665">
    <property type="entry name" value="OmpA-like"/>
</dbReference>
<dbReference type="RefSeq" id="WP_211168570.1">
    <property type="nucleotide sequence ID" value="NZ_SNVV01000006.1"/>
</dbReference>